<sequence>MGRVAPKPRHRSWLFRIRRSYRRKYILLALVIVLILRTIFYAFRPTHSKIQFQFSVPHSAQHSTSPDLNLARAEAVRAEFKWAVKRYKDMAWGKDEVLPVTGGFQTTRNGFAATLIDSLTTAMVMNLTTEVVQALDYIVNTLDFDKHDRTLVDPFETTIRYLGSLVSAVDILDAGSLVGPIPRQSQYRDDILHKAIKLAEKLAPAFDSPLGIPWPRVNFTAHLGSHEPDSHGDVHVSRDISFAVTPARAGSNWLEYYRLTQHSMDPVYVHNATRAWASLVWNRNEETFDGLIDSPMDSFSGYSLGHTVSLGAGHDSYYEYLIKAAILAPRDKHASRYRKRWEQAMTSTMERLAFKGTPPDSYRSDGKRSDSGYLFIAQYFDGTYMNEMGHLTCYIAGNLILGGRYLQRNDLVAFGLEVLETCHATYVTATGLGPESFVWEPPRRGPASGQQVLDGGYEQVRWAISTPGPHEHEQVHKLGFWVSDARYFLRPEVIEGYFYAYRVTGDPKYQDWAWSAFEGLRKFSKAKYGYGEIQDVTLPDGGGATVDSSESFFLAETLKYLFLIFDDPERLSLDEWVLSTEAHPFRIE</sequence>
<evidence type="ECO:0000313" key="2">
    <source>
        <dbReference type="Proteomes" id="UP001433508"/>
    </source>
</evidence>
<comment type="caution">
    <text evidence="1">The sequence shown here is derived from an EMBL/GenBank/DDBJ whole genome shotgun (WGS) entry which is preliminary data.</text>
</comment>
<organism evidence="1 2">
    <name type="scientific">Lipomyces kononenkoae</name>
    <name type="common">Yeast</name>
    <dbReference type="NCBI Taxonomy" id="34357"/>
    <lineage>
        <taxon>Eukaryota</taxon>
        <taxon>Fungi</taxon>
        <taxon>Dikarya</taxon>
        <taxon>Ascomycota</taxon>
        <taxon>Saccharomycotina</taxon>
        <taxon>Lipomycetes</taxon>
        <taxon>Lipomycetales</taxon>
        <taxon>Lipomycetaceae</taxon>
        <taxon>Lipomyces</taxon>
    </lineage>
</organism>
<protein>
    <submittedName>
        <fullName evidence="1">Glycoside hydrolase</fullName>
    </submittedName>
</protein>
<keyword evidence="1" id="KW-0378">Hydrolase</keyword>
<dbReference type="EMBL" id="MU971373">
    <property type="protein sequence ID" value="KAK9237158.1"/>
    <property type="molecule type" value="Genomic_DNA"/>
</dbReference>
<dbReference type="Proteomes" id="UP001433508">
    <property type="component" value="Unassembled WGS sequence"/>
</dbReference>
<keyword evidence="2" id="KW-1185">Reference proteome</keyword>
<proteinExistence type="predicted"/>
<gene>
    <name evidence="1" type="ORF">V1525DRAFT_173997</name>
</gene>
<reference evidence="2" key="1">
    <citation type="journal article" date="2024" name="Front. Bioeng. Biotechnol.">
        <title>Genome-scale model development and genomic sequencing of the oleaginous clade Lipomyces.</title>
        <authorList>
            <person name="Czajka J.J."/>
            <person name="Han Y."/>
            <person name="Kim J."/>
            <person name="Mondo S.J."/>
            <person name="Hofstad B.A."/>
            <person name="Robles A."/>
            <person name="Haridas S."/>
            <person name="Riley R."/>
            <person name="LaButti K."/>
            <person name="Pangilinan J."/>
            <person name="Andreopoulos W."/>
            <person name="Lipzen A."/>
            <person name="Yan J."/>
            <person name="Wang M."/>
            <person name="Ng V."/>
            <person name="Grigoriev I.V."/>
            <person name="Spatafora J.W."/>
            <person name="Magnuson J.K."/>
            <person name="Baker S.E."/>
            <person name="Pomraning K.R."/>
        </authorList>
    </citation>
    <scope>NUCLEOTIDE SEQUENCE [LARGE SCALE GENOMIC DNA]</scope>
    <source>
        <strain evidence="2">CBS 7786</strain>
    </source>
</reference>
<evidence type="ECO:0000313" key="1">
    <source>
        <dbReference type="EMBL" id="KAK9237158.1"/>
    </source>
</evidence>
<name>A0ACC3SZV3_LIPKO</name>
<accession>A0ACC3SZV3</accession>